<keyword evidence="3" id="KW-0378">Hydrolase</keyword>
<accession>A0ABS1GFX0</accession>
<reference evidence="5 6" key="1">
    <citation type="journal article" date="2021" name="Syst. Appl. Microbiol.">
        <title>Persephonella atlantica sp. nov.: How to adapt to physico-chemical gradients in high temperature hydrothermal habitats.</title>
        <authorList>
            <person name="Francois D.X."/>
            <person name="Godfroy A."/>
            <person name="Mathien C."/>
            <person name="Aube J."/>
            <person name="Cathalot C."/>
            <person name="Lesongeur F."/>
            <person name="L'Haridon S."/>
            <person name="Philippon X."/>
            <person name="Roussel E.G."/>
        </authorList>
    </citation>
    <scope>NUCLEOTIDE SEQUENCE [LARGE SCALE GENOMIC DNA]</scope>
    <source>
        <strain evidence="5 6">MO1340</strain>
    </source>
</reference>
<comment type="caution">
    <text evidence="5">The sequence shown here is derived from an EMBL/GenBank/DDBJ whole genome shotgun (WGS) entry which is preliminary data.</text>
</comment>
<evidence type="ECO:0000256" key="2">
    <source>
        <dbReference type="ARBA" id="ARBA00022722"/>
    </source>
</evidence>
<dbReference type="Proteomes" id="UP000772812">
    <property type="component" value="Unassembled WGS sequence"/>
</dbReference>
<keyword evidence="2" id="KW-0540">Nuclease</keyword>
<protein>
    <submittedName>
        <fullName evidence="5">DUF86 domain-containing protein</fullName>
    </submittedName>
</protein>
<sequence length="287" mass="33615">MIDVQFLNDKASKMNLFLKKVEKIISMGKDSFISTPMYPDRTQYYLISAYNELEEIACHLLKEITGEKSKGNCVRKLSEEQIFSEKINRVLSDFSKYIADIMENRNSYSPEELFITAREIVKILRERFIKELAGVVKEIKEREPKLSVPVNLRKIQTHAKAVKSSVRKISNFLNFPKEEFINTPLFIDRARYFSVVLIDSSLWICRHILRKSGKKPRKDCFKQLVEEGIISEETEKHISQIAQLREVFADPSTEFDSEKLYRLLKENISHFLNFISEISRYLVKGRS</sequence>
<evidence type="ECO:0000313" key="5">
    <source>
        <dbReference type="EMBL" id="MBK3331775.1"/>
    </source>
</evidence>
<dbReference type="PANTHER" id="PTHR33397:SF3">
    <property type="entry name" value="MRNA NUCLEASE HEPT"/>
    <property type="match status" value="1"/>
</dbReference>
<name>A0ABS1GFX0_9AQUI</name>
<evidence type="ECO:0000256" key="1">
    <source>
        <dbReference type="ARBA" id="ARBA00022649"/>
    </source>
</evidence>
<keyword evidence="1" id="KW-1277">Toxin-antitoxin system</keyword>
<evidence type="ECO:0000313" key="6">
    <source>
        <dbReference type="Proteomes" id="UP000772812"/>
    </source>
</evidence>
<evidence type="ECO:0000256" key="4">
    <source>
        <dbReference type="ARBA" id="ARBA00024207"/>
    </source>
</evidence>
<dbReference type="RefSeq" id="WP_200673179.1">
    <property type="nucleotide sequence ID" value="NZ_JAACYA010000001.1"/>
</dbReference>
<dbReference type="Gene3D" id="1.20.120.580">
    <property type="entry name" value="bsu32300-like"/>
    <property type="match status" value="1"/>
</dbReference>
<dbReference type="EMBL" id="JAACYA010000001">
    <property type="protein sequence ID" value="MBK3331775.1"/>
    <property type="molecule type" value="Genomic_DNA"/>
</dbReference>
<proteinExistence type="inferred from homology"/>
<dbReference type="InterPro" id="IPR052379">
    <property type="entry name" value="Type_VII_TA_RNase"/>
</dbReference>
<evidence type="ECO:0000256" key="3">
    <source>
        <dbReference type="ARBA" id="ARBA00022801"/>
    </source>
</evidence>
<dbReference type="PANTHER" id="PTHR33397">
    <property type="entry name" value="UPF0331 PROTEIN YUTE"/>
    <property type="match status" value="1"/>
</dbReference>
<gene>
    <name evidence="5" type="ORF">GWK41_01685</name>
</gene>
<dbReference type="Pfam" id="PF01934">
    <property type="entry name" value="HepT-like"/>
    <property type="match status" value="1"/>
</dbReference>
<dbReference type="InterPro" id="IPR037038">
    <property type="entry name" value="HepT-like_sf"/>
</dbReference>
<keyword evidence="6" id="KW-1185">Reference proteome</keyword>
<dbReference type="InterPro" id="IPR008201">
    <property type="entry name" value="HepT-like"/>
</dbReference>
<comment type="similarity">
    <text evidence="4">Belongs to the HepT RNase toxin family.</text>
</comment>
<organism evidence="5 6">
    <name type="scientific">Persephonella atlantica</name>
    <dbReference type="NCBI Taxonomy" id="2699429"/>
    <lineage>
        <taxon>Bacteria</taxon>
        <taxon>Pseudomonadati</taxon>
        <taxon>Aquificota</taxon>
        <taxon>Aquificia</taxon>
        <taxon>Aquificales</taxon>
        <taxon>Hydrogenothermaceae</taxon>
        <taxon>Persephonella</taxon>
    </lineage>
</organism>